<keyword evidence="6" id="KW-1185">Reference proteome</keyword>
<evidence type="ECO:0000256" key="1">
    <source>
        <dbReference type="ARBA" id="ARBA00022690"/>
    </source>
</evidence>
<dbReference type="InterPro" id="IPR001239">
    <property type="entry name" value="Prot_inh_Kazal-m"/>
</dbReference>
<proteinExistence type="predicted"/>
<dbReference type="Gene3D" id="3.30.60.30">
    <property type="match status" value="1"/>
</dbReference>
<organism evidence="5 6">
    <name type="scientific">Sphenodon punctatus</name>
    <name type="common">Tuatara</name>
    <name type="synonym">Hatteria punctata</name>
    <dbReference type="NCBI Taxonomy" id="8508"/>
    <lineage>
        <taxon>Eukaryota</taxon>
        <taxon>Metazoa</taxon>
        <taxon>Chordata</taxon>
        <taxon>Craniata</taxon>
        <taxon>Vertebrata</taxon>
        <taxon>Euteleostomi</taxon>
        <taxon>Lepidosauria</taxon>
        <taxon>Sphenodontia</taxon>
        <taxon>Sphenodontidae</taxon>
        <taxon>Sphenodon</taxon>
    </lineage>
</organism>
<feature type="domain" description="Kazal-like" evidence="4">
    <location>
        <begin position="1"/>
        <end position="46"/>
    </location>
</feature>
<dbReference type="GO" id="GO:0004867">
    <property type="term" value="F:serine-type endopeptidase inhibitor activity"/>
    <property type="evidence" value="ECO:0007669"/>
    <property type="project" value="UniProtKB-KW"/>
</dbReference>
<dbReference type="InterPro" id="IPR036058">
    <property type="entry name" value="Kazal_dom_sf"/>
</dbReference>
<sequence>MRQGSSFDCPQRYEPVCGTDGVTYAHKCILCAKIWYTILTDSPLSTCLFTL</sequence>
<protein>
    <recommendedName>
        <fullName evidence="4">Kazal-like domain-containing protein</fullName>
    </recommendedName>
</protein>
<keyword evidence="2" id="KW-0722">Serine protease inhibitor</keyword>
<evidence type="ECO:0000259" key="4">
    <source>
        <dbReference type="PROSITE" id="PS51465"/>
    </source>
</evidence>
<dbReference type="SMART" id="SM00280">
    <property type="entry name" value="KAZAL"/>
    <property type="match status" value="1"/>
</dbReference>
<evidence type="ECO:0000313" key="5">
    <source>
        <dbReference type="Ensembl" id="ENSSPUP00000025167.1"/>
    </source>
</evidence>
<reference evidence="5" key="1">
    <citation type="submission" date="2025-08" db="UniProtKB">
        <authorList>
            <consortium name="Ensembl"/>
        </authorList>
    </citation>
    <scope>IDENTIFICATION</scope>
</reference>
<dbReference type="PRINTS" id="PR00290">
    <property type="entry name" value="KAZALINHBTR"/>
</dbReference>
<evidence type="ECO:0000256" key="3">
    <source>
        <dbReference type="ARBA" id="ARBA00023157"/>
    </source>
</evidence>
<name>A0A8D0LD66_SPHPU</name>
<dbReference type="InterPro" id="IPR002350">
    <property type="entry name" value="Kazal_dom"/>
</dbReference>
<keyword evidence="1" id="KW-0646">Protease inhibitor</keyword>
<accession>A0A8D0LD66</accession>
<dbReference type="AlphaFoldDB" id="A0A8D0LD66"/>
<dbReference type="Ensembl" id="ENSSPUT00000026861.1">
    <property type="protein sequence ID" value="ENSSPUP00000025167.1"/>
    <property type="gene ID" value="ENSSPUG00000019276.1"/>
</dbReference>
<dbReference type="PROSITE" id="PS51465">
    <property type="entry name" value="KAZAL_2"/>
    <property type="match status" value="1"/>
</dbReference>
<evidence type="ECO:0000313" key="6">
    <source>
        <dbReference type="Proteomes" id="UP000694392"/>
    </source>
</evidence>
<dbReference type="PROSITE" id="PS00282">
    <property type="entry name" value="KAZAL_1"/>
    <property type="match status" value="1"/>
</dbReference>
<dbReference type="Pfam" id="PF00050">
    <property type="entry name" value="Kazal_1"/>
    <property type="match status" value="1"/>
</dbReference>
<evidence type="ECO:0000256" key="2">
    <source>
        <dbReference type="ARBA" id="ARBA00022900"/>
    </source>
</evidence>
<dbReference type="SUPFAM" id="SSF100895">
    <property type="entry name" value="Kazal-type serine protease inhibitors"/>
    <property type="match status" value="1"/>
</dbReference>
<reference evidence="5" key="2">
    <citation type="submission" date="2025-09" db="UniProtKB">
        <authorList>
            <consortium name="Ensembl"/>
        </authorList>
    </citation>
    <scope>IDENTIFICATION</scope>
</reference>
<keyword evidence="3" id="KW-1015">Disulfide bond</keyword>
<dbReference type="Proteomes" id="UP000694392">
    <property type="component" value="Unplaced"/>
</dbReference>